<evidence type="ECO:0000313" key="3">
    <source>
        <dbReference type="EMBL" id="QTE50423.1"/>
    </source>
</evidence>
<protein>
    <recommendedName>
        <fullName evidence="6">Pentapeptide MXKDX repeat protein</fullName>
    </recommendedName>
</protein>
<evidence type="ECO:0000313" key="5">
    <source>
        <dbReference type="Proteomes" id="UP000663940"/>
    </source>
</evidence>
<name>A0AAE6JLQ7_9SPHI</name>
<reference evidence="3 5" key="2">
    <citation type="submission" date="2021-03" db="EMBL/GenBank/DDBJ databases">
        <title>Mucilaginibacter strains isolated from gold and copper mining confer multi heavy-metal resistance.</title>
        <authorList>
            <person name="Li Y."/>
        </authorList>
    </citation>
    <scope>NUCLEOTIDE SEQUENCE [LARGE SCALE GENOMIC DNA]</scope>
    <source>
        <strain evidence="3 5">P2-4</strain>
    </source>
</reference>
<dbReference type="EMBL" id="CP043451">
    <property type="protein sequence ID" value="QEM07035.1"/>
    <property type="molecule type" value="Genomic_DNA"/>
</dbReference>
<feature type="chain" id="PRO_5042181943" description="Pentapeptide MXKDX repeat protein" evidence="1">
    <location>
        <begin position="21"/>
        <end position="61"/>
    </location>
</feature>
<reference evidence="2 4" key="1">
    <citation type="submission" date="2019-08" db="EMBL/GenBank/DDBJ databases">
        <title>Comparative genome analysis confer to the adaptation heavy metal polluted environment.</title>
        <authorList>
            <person name="Li Y."/>
        </authorList>
    </citation>
    <scope>NUCLEOTIDE SEQUENCE [LARGE SCALE GENOMIC DNA]</scope>
    <source>
        <strain evidence="2 4">P2</strain>
    </source>
</reference>
<accession>A0AAE6JLQ7</accession>
<organism evidence="2 4">
    <name type="scientific">Mucilaginibacter rubeus</name>
    <dbReference type="NCBI Taxonomy" id="2027860"/>
    <lineage>
        <taxon>Bacteria</taxon>
        <taxon>Pseudomonadati</taxon>
        <taxon>Bacteroidota</taxon>
        <taxon>Sphingobacteriia</taxon>
        <taxon>Sphingobacteriales</taxon>
        <taxon>Sphingobacteriaceae</taxon>
        <taxon>Mucilaginibacter</taxon>
    </lineage>
</organism>
<gene>
    <name evidence="2" type="ORF">DIU31_027310</name>
    <name evidence="3" type="ORF">J3L21_00095</name>
</gene>
<keyword evidence="1" id="KW-0732">Signal</keyword>
<dbReference type="EMBL" id="CP071880">
    <property type="protein sequence ID" value="QTE50423.1"/>
    <property type="molecule type" value="Genomic_DNA"/>
</dbReference>
<dbReference type="Proteomes" id="UP000250557">
    <property type="component" value="Chromosome"/>
</dbReference>
<evidence type="ECO:0000256" key="1">
    <source>
        <dbReference type="SAM" id="SignalP"/>
    </source>
</evidence>
<feature type="signal peptide" evidence="1">
    <location>
        <begin position="1"/>
        <end position="20"/>
    </location>
</feature>
<keyword evidence="5" id="KW-1185">Reference proteome</keyword>
<dbReference type="RefSeq" id="WP_112683082.1">
    <property type="nucleotide sequence ID" value="NZ_CP071880.1"/>
</dbReference>
<proteinExistence type="predicted"/>
<evidence type="ECO:0008006" key="6">
    <source>
        <dbReference type="Google" id="ProtNLM"/>
    </source>
</evidence>
<sequence>MKIFFCMIALTAISFSSVYAEPNINSSVKVDVFQTHKKKVIHKKKKPMKMKKGTSMGKMKM</sequence>
<dbReference type="Proteomes" id="UP000663940">
    <property type="component" value="Chromosome"/>
</dbReference>
<evidence type="ECO:0000313" key="2">
    <source>
        <dbReference type="EMBL" id="QEM07035.1"/>
    </source>
</evidence>
<dbReference type="AlphaFoldDB" id="A0AAE6JLQ7"/>
<evidence type="ECO:0000313" key="4">
    <source>
        <dbReference type="Proteomes" id="UP000250557"/>
    </source>
</evidence>